<proteinExistence type="predicted"/>
<protein>
    <recommendedName>
        <fullName evidence="2">MurNAc-LAA domain-containing protein</fullName>
    </recommendedName>
</protein>
<dbReference type="AlphaFoldDB" id="A0A223CYH3"/>
<reference evidence="3 4" key="1">
    <citation type="journal article" date="2015" name="Int. J. Syst. Evol. Microbiol.">
        <title>Tumebacillus algifaecis sp. nov., isolated from decomposing algal scum.</title>
        <authorList>
            <person name="Wu Y.F."/>
            <person name="Zhang B."/>
            <person name="Xing P."/>
            <person name="Wu Q.L."/>
            <person name="Liu S.J."/>
        </authorList>
    </citation>
    <scope>NUCLEOTIDE SEQUENCE [LARGE SCALE GENOMIC DNA]</scope>
    <source>
        <strain evidence="3 4">THMBR28</strain>
    </source>
</reference>
<dbReference type="GO" id="GO:0008745">
    <property type="term" value="F:N-acetylmuramoyl-L-alanine amidase activity"/>
    <property type="evidence" value="ECO:0007669"/>
    <property type="project" value="InterPro"/>
</dbReference>
<dbReference type="CDD" id="cd02696">
    <property type="entry name" value="MurNAc-LAA"/>
    <property type="match status" value="1"/>
</dbReference>
<dbReference type="Gene3D" id="3.40.630.40">
    <property type="entry name" value="Zn-dependent exopeptidases"/>
    <property type="match status" value="1"/>
</dbReference>
<dbReference type="OrthoDB" id="9806267at2"/>
<evidence type="ECO:0000313" key="3">
    <source>
        <dbReference type="EMBL" id="ASS74459.1"/>
    </source>
</evidence>
<organism evidence="3 4">
    <name type="scientific">Tumebacillus algifaecis</name>
    <dbReference type="NCBI Taxonomy" id="1214604"/>
    <lineage>
        <taxon>Bacteria</taxon>
        <taxon>Bacillati</taxon>
        <taxon>Bacillota</taxon>
        <taxon>Bacilli</taxon>
        <taxon>Bacillales</taxon>
        <taxon>Alicyclobacillaceae</taxon>
        <taxon>Tumebacillus</taxon>
    </lineage>
</organism>
<dbReference type="Pfam" id="PF01520">
    <property type="entry name" value="Amidase_3"/>
    <property type="match status" value="1"/>
</dbReference>
<dbReference type="InterPro" id="IPR050695">
    <property type="entry name" value="N-acetylmuramoyl_amidase_3"/>
</dbReference>
<evidence type="ECO:0000256" key="1">
    <source>
        <dbReference type="ARBA" id="ARBA00022801"/>
    </source>
</evidence>
<name>A0A223CYH3_9BACL</name>
<dbReference type="EMBL" id="CP022657">
    <property type="protein sequence ID" value="ASS74459.1"/>
    <property type="molecule type" value="Genomic_DNA"/>
</dbReference>
<dbReference type="RefSeq" id="WP_094235711.1">
    <property type="nucleotide sequence ID" value="NZ_CP022657.1"/>
</dbReference>
<keyword evidence="4" id="KW-1185">Reference proteome</keyword>
<sequence length="189" mass="20781">MTAKMDKWHVVLDPGHGGSESGFTTDTLIEKEINLAVCRRLQTILEGYGVDVLLTRTGDVDVSAVKRAELAAAMEADLFVSWHCDFLTDEEVSGVSLWVNENVDEHYMIEFELIGDAIVDATKQIMLGVFQDSDKVLSLVEVPAVQIRGAFLSSVLERDCCKNPDFLQAQAQGAARGIIRVLQQLSPNV</sequence>
<dbReference type="GO" id="GO:0009253">
    <property type="term" value="P:peptidoglycan catabolic process"/>
    <property type="evidence" value="ECO:0007669"/>
    <property type="project" value="InterPro"/>
</dbReference>
<dbReference type="PANTHER" id="PTHR30404:SF0">
    <property type="entry name" value="N-ACETYLMURAMOYL-L-ALANINE AMIDASE AMIC"/>
    <property type="match status" value="1"/>
</dbReference>
<dbReference type="SMART" id="SM00646">
    <property type="entry name" value="Ami_3"/>
    <property type="match status" value="1"/>
</dbReference>
<keyword evidence="1" id="KW-0378">Hydrolase</keyword>
<dbReference type="GO" id="GO:0030288">
    <property type="term" value="C:outer membrane-bounded periplasmic space"/>
    <property type="evidence" value="ECO:0007669"/>
    <property type="project" value="TreeGrafter"/>
</dbReference>
<accession>A0A223CYH3</accession>
<evidence type="ECO:0000259" key="2">
    <source>
        <dbReference type="SMART" id="SM00646"/>
    </source>
</evidence>
<evidence type="ECO:0000313" key="4">
    <source>
        <dbReference type="Proteomes" id="UP000214688"/>
    </source>
</evidence>
<dbReference type="SUPFAM" id="SSF53187">
    <property type="entry name" value="Zn-dependent exopeptidases"/>
    <property type="match status" value="1"/>
</dbReference>
<dbReference type="PANTHER" id="PTHR30404">
    <property type="entry name" value="N-ACETYLMURAMOYL-L-ALANINE AMIDASE"/>
    <property type="match status" value="1"/>
</dbReference>
<dbReference type="InterPro" id="IPR002508">
    <property type="entry name" value="MurNAc-LAA_cat"/>
</dbReference>
<gene>
    <name evidence="3" type="ORF">CIG75_05280</name>
</gene>
<feature type="domain" description="MurNAc-LAA" evidence="2">
    <location>
        <begin position="68"/>
        <end position="179"/>
    </location>
</feature>
<dbReference type="Proteomes" id="UP000214688">
    <property type="component" value="Chromosome"/>
</dbReference>
<dbReference type="KEGG" id="tab:CIG75_05280"/>